<dbReference type="SUPFAM" id="SSF54427">
    <property type="entry name" value="NTF2-like"/>
    <property type="match status" value="1"/>
</dbReference>
<feature type="region of interest" description="Disordered" evidence="1">
    <location>
        <begin position="1"/>
        <end position="53"/>
    </location>
</feature>
<reference evidence="3" key="1">
    <citation type="submission" date="2017-07" db="EMBL/GenBank/DDBJ databases">
        <title>Comparative genome mining reveals phylogenetic distribution patterns of secondary metabolites in Amycolatopsis.</title>
        <authorList>
            <person name="Adamek M."/>
            <person name="Alanjary M."/>
            <person name="Sales-Ortells H."/>
            <person name="Goodfellow M."/>
            <person name="Bull A.T."/>
            <person name="Kalinowski J."/>
            <person name="Ziemert N."/>
        </authorList>
    </citation>
    <scope>NUCLEOTIDE SEQUENCE [LARGE SCALE GENOMIC DNA]</scope>
    <source>
        <strain evidence="3">H5</strain>
    </source>
</reference>
<evidence type="ECO:0000313" key="2">
    <source>
        <dbReference type="EMBL" id="OXM59100.1"/>
    </source>
</evidence>
<protein>
    <recommendedName>
        <fullName evidence="4">Ester cyclase</fullName>
    </recommendedName>
</protein>
<dbReference type="AlphaFoldDB" id="A0A229SJU7"/>
<evidence type="ECO:0008006" key="4">
    <source>
        <dbReference type="Google" id="ProtNLM"/>
    </source>
</evidence>
<name>A0A229SJU7_9PSEU</name>
<accession>A0A229SJU7</accession>
<dbReference type="Proteomes" id="UP000215199">
    <property type="component" value="Unassembled WGS sequence"/>
</dbReference>
<dbReference type="Gene3D" id="3.10.450.50">
    <property type="match status" value="1"/>
</dbReference>
<sequence length="196" mass="21273">MGSNGFPVRAEPTSPEGPPMATTDHPQNTDATSSVTGVQGFDRGTGAGEPTGPVAHLLRLMKGADDAFNRRDYDDFVDHGHHQDVVVNYIGRPGTVGRAPHRAGIEAMVATFPDLRVYNDPYGIQFGQGEWTVAIGRMSGTFTQPMTLPGGTVVDPTNKSFMTLFTTIARWQNDQMLTEYVLWDDQDVMTQIGVTG</sequence>
<evidence type="ECO:0000256" key="1">
    <source>
        <dbReference type="SAM" id="MobiDB-lite"/>
    </source>
</evidence>
<dbReference type="Pfam" id="PF07366">
    <property type="entry name" value="SnoaL"/>
    <property type="match status" value="1"/>
</dbReference>
<dbReference type="EMBL" id="NMUL01000101">
    <property type="protein sequence ID" value="OXM59100.1"/>
    <property type="molecule type" value="Genomic_DNA"/>
</dbReference>
<gene>
    <name evidence="2" type="ORF">CF165_49420</name>
</gene>
<comment type="caution">
    <text evidence="2">The sequence shown here is derived from an EMBL/GenBank/DDBJ whole genome shotgun (WGS) entry which is preliminary data.</text>
</comment>
<evidence type="ECO:0000313" key="3">
    <source>
        <dbReference type="Proteomes" id="UP000215199"/>
    </source>
</evidence>
<proteinExistence type="predicted"/>
<keyword evidence="3" id="KW-1185">Reference proteome</keyword>
<dbReference type="GO" id="GO:0030638">
    <property type="term" value="P:polyketide metabolic process"/>
    <property type="evidence" value="ECO:0007669"/>
    <property type="project" value="InterPro"/>
</dbReference>
<feature type="compositionally biased region" description="Polar residues" evidence="1">
    <location>
        <begin position="24"/>
        <end position="37"/>
    </location>
</feature>
<organism evidence="2 3">
    <name type="scientific">Amycolatopsis vastitatis</name>
    <dbReference type="NCBI Taxonomy" id="1905142"/>
    <lineage>
        <taxon>Bacteria</taxon>
        <taxon>Bacillati</taxon>
        <taxon>Actinomycetota</taxon>
        <taxon>Actinomycetes</taxon>
        <taxon>Pseudonocardiales</taxon>
        <taxon>Pseudonocardiaceae</taxon>
        <taxon>Amycolatopsis</taxon>
    </lineage>
</organism>
<dbReference type="InterPro" id="IPR009959">
    <property type="entry name" value="Cyclase_SnoaL-like"/>
</dbReference>
<dbReference type="InterPro" id="IPR032710">
    <property type="entry name" value="NTF2-like_dom_sf"/>
</dbReference>